<dbReference type="Proteomes" id="UP001304419">
    <property type="component" value="Chromosome 1"/>
</dbReference>
<evidence type="ECO:0000256" key="11">
    <source>
        <dbReference type="ARBA" id="ARBA00022842"/>
    </source>
</evidence>
<keyword evidence="12 19" id="KW-1133">Transmembrane helix</keyword>
<evidence type="ECO:0000256" key="9">
    <source>
        <dbReference type="ARBA" id="ARBA00022679"/>
    </source>
</evidence>
<proteinExistence type="inferred from homology"/>
<dbReference type="EC" id="2.7.8.26" evidence="5 19"/>
<keyword evidence="9 19" id="KW-0808">Transferase</keyword>
<dbReference type="EMBL" id="CP137578">
    <property type="protein sequence ID" value="WOX27812.1"/>
    <property type="molecule type" value="Genomic_DNA"/>
</dbReference>
<feature type="transmembrane region" description="Helical" evidence="19">
    <location>
        <begin position="64"/>
        <end position="82"/>
    </location>
</feature>
<evidence type="ECO:0000256" key="3">
    <source>
        <dbReference type="ARBA" id="ARBA00004663"/>
    </source>
</evidence>
<evidence type="ECO:0000313" key="23">
    <source>
        <dbReference type="Proteomes" id="UP001304419"/>
    </source>
</evidence>
<evidence type="ECO:0000256" key="14">
    <source>
        <dbReference type="ARBA" id="ARBA00025228"/>
    </source>
</evidence>
<feature type="transmembrane region" description="Helical" evidence="19">
    <location>
        <begin position="141"/>
        <end position="166"/>
    </location>
</feature>
<evidence type="ECO:0000256" key="16">
    <source>
        <dbReference type="ARBA" id="ARBA00032853"/>
    </source>
</evidence>
<dbReference type="InterPro" id="IPR003805">
    <property type="entry name" value="CobS"/>
</dbReference>
<comment type="cofactor">
    <cofactor evidence="1 19">
        <name>Mg(2+)</name>
        <dbReference type="ChEBI" id="CHEBI:18420"/>
    </cofactor>
</comment>
<dbReference type="AlphaFoldDB" id="A0A8I2HC74"/>
<comment type="pathway">
    <text evidence="3 19">Cofactor biosynthesis; adenosylcobalamin biosynthesis; adenosylcobalamin from cob(II)yrinate a,c-diamide: step 7/7.</text>
</comment>
<evidence type="ECO:0000256" key="17">
    <source>
        <dbReference type="ARBA" id="ARBA00048623"/>
    </source>
</evidence>
<evidence type="ECO:0000313" key="22">
    <source>
        <dbReference type="Proteomes" id="UP000646877"/>
    </source>
</evidence>
<dbReference type="GO" id="GO:0005886">
    <property type="term" value="C:plasma membrane"/>
    <property type="evidence" value="ECO:0007669"/>
    <property type="project" value="UniProtKB-SubCell"/>
</dbReference>
<evidence type="ECO:0000256" key="15">
    <source>
        <dbReference type="ARBA" id="ARBA00032605"/>
    </source>
</evidence>
<keyword evidence="23" id="KW-1185">Reference proteome</keyword>
<keyword evidence="8 19" id="KW-0169">Cobalamin biosynthesis</keyword>
<evidence type="ECO:0000256" key="7">
    <source>
        <dbReference type="ARBA" id="ARBA00022475"/>
    </source>
</evidence>
<evidence type="ECO:0000256" key="2">
    <source>
        <dbReference type="ARBA" id="ARBA00004651"/>
    </source>
</evidence>
<dbReference type="HAMAP" id="MF_00719">
    <property type="entry name" value="CobS"/>
    <property type="match status" value="1"/>
</dbReference>
<organism evidence="20 22">
    <name type="scientific">Pseudoalteromonas maricaloris</name>
    <dbReference type="NCBI Taxonomy" id="184924"/>
    <lineage>
        <taxon>Bacteria</taxon>
        <taxon>Pseudomonadati</taxon>
        <taxon>Pseudomonadota</taxon>
        <taxon>Gammaproteobacteria</taxon>
        <taxon>Alteromonadales</taxon>
        <taxon>Pseudoalteromonadaceae</taxon>
        <taxon>Pseudoalteromonas</taxon>
    </lineage>
</organism>
<dbReference type="PANTHER" id="PTHR34148">
    <property type="entry name" value="ADENOSYLCOBINAMIDE-GDP RIBAZOLETRANSFERASE"/>
    <property type="match status" value="1"/>
</dbReference>
<dbReference type="Proteomes" id="UP000646877">
    <property type="component" value="Unassembled WGS sequence"/>
</dbReference>
<evidence type="ECO:0000256" key="13">
    <source>
        <dbReference type="ARBA" id="ARBA00023136"/>
    </source>
</evidence>
<evidence type="ECO:0000256" key="18">
    <source>
        <dbReference type="ARBA" id="ARBA00049504"/>
    </source>
</evidence>
<keyword evidence="7 19" id="KW-1003">Cell membrane</keyword>
<dbReference type="Pfam" id="PF02654">
    <property type="entry name" value="CobS"/>
    <property type="match status" value="1"/>
</dbReference>
<reference evidence="21 23" key="2">
    <citation type="submission" date="2023-10" db="EMBL/GenBank/DDBJ databases">
        <title>To unveil natural product biosynthetic capacity in Pseudoalteromonas.</title>
        <authorList>
            <person name="Wang J."/>
        </authorList>
    </citation>
    <scope>NUCLEOTIDE SEQUENCE [LARGE SCALE GENOMIC DNA]</scope>
    <source>
        <strain evidence="21 23">DSM 15914</strain>
    </source>
</reference>
<feature type="transmembrane region" description="Helical" evidence="19">
    <location>
        <begin position="39"/>
        <end position="58"/>
    </location>
</feature>
<evidence type="ECO:0000256" key="19">
    <source>
        <dbReference type="HAMAP-Rule" id="MF_00719"/>
    </source>
</evidence>
<dbReference type="GO" id="GO:0051073">
    <property type="term" value="F:adenosylcobinamide-GDP ribazoletransferase activity"/>
    <property type="evidence" value="ECO:0007669"/>
    <property type="project" value="UniProtKB-UniRule"/>
</dbReference>
<keyword evidence="13 19" id="KW-0472">Membrane</keyword>
<keyword evidence="10 19" id="KW-0812">Transmembrane</keyword>
<name>A0A8I2HC74_9GAMM</name>
<gene>
    <name evidence="19" type="primary">cobS</name>
    <name evidence="20" type="ORF">F9Y85_16645</name>
    <name evidence="21" type="ORF">R5H13_14290</name>
</gene>
<evidence type="ECO:0000313" key="21">
    <source>
        <dbReference type="EMBL" id="WOX27812.1"/>
    </source>
</evidence>
<sequence>MQWQQEWRLFKLAVVFLTRVPIRLEPAPSSDELNEVSGYFALVGLFVGSFSAMLGYVASGGVSPMFGAVVALAASILLTGAFHEDGLADVFDGFGGGWSREQKLEIMKDSRLGTYGSCALILLLMAKFSLLTMLFNDFAVTLAAFILAHSLSRAFAVSLIGALNYVQADELSKVKPVAKYLSSAASTRLTLTTIAVLIFCWPWLALSLFDLLMLCTCLFVLRLVCIKWFNAQLGGYTGDCLGAAQQLAELVILLFIVGHL</sequence>
<dbReference type="PANTHER" id="PTHR34148:SF1">
    <property type="entry name" value="ADENOSYLCOBINAMIDE-GDP RIBAZOLETRANSFERASE"/>
    <property type="match status" value="1"/>
</dbReference>
<evidence type="ECO:0000256" key="4">
    <source>
        <dbReference type="ARBA" id="ARBA00010561"/>
    </source>
</evidence>
<comment type="subcellular location">
    <subcellularLocation>
        <location evidence="2 19">Cell membrane</location>
        <topology evidence="2 19">Multi-pass membrane protein</topology>
    </subcellularLocation>
</comment>
<dbReference type="GO" id="GO:0009236">
    <property type="term" value="P:cobalamin biosynthetic process"/>
    <property type="evidence" value="ECO:0007669"/>
    <property type="project" value="UniProtKB-UniRule"/>
</dbReference>
<accession>A0A8I2HC74</accession>
<evidence type="ECO:0000256" key="12">
    <source>
        <dbReference type="ARBA" id="ARBA00022989"/>
    </source>
</evidence>
<comment type="catalytic activity">
    <reaction evidence="18 19">
        <text>alpha-ribazole 5'-phosphate + adenosylcob(III)inamide-GDP = adenosylcob(III)alamin 5'-phosphate + GMP + H(+)</text>
        <dbReference type="Rhea" id="RHEA:23560"/>
        <dbReference type="ChEBI" id="CHEBI:15378"/>
        <dbReference type="ChEBI" id="CHEBI:57918"/>
        <dbReference type="ChEBI" id="CHEBI:58115"/>
        <dbReference type="ChEBI" id="CHEBI:60487"/>
        <dbReference type="ChEBI" id="CHEBI:60493"/>
        <dbReference type="EC" id="2.7.8.26"/>
    </reaction>
</comment>
<evidence type="ECO:0000256" key="6">
    <source>
        <dbReference type="ARBA" id="ARBA00015850"/>
    </source>
</evidence>
<evidence type="ECO:0000256" key="10">
    <source>
        <dbReference type="ARBA" id="ARBA00022692"/>
    </source>
</evidence>
<evidence type="ECO:0000256" key="1">
    <source>
        <dbReference type="ARBA" id="ARBA00001946"/>
    </source>
</evidence>
<evidence type="ECO:0000256" key="8">
    <source>
        <dbReference type="ARBA" id="ARBA00022573"/>
    </source>
</evidence>
<comment type="catalytic activity">
    <reaction evidence="17 19">
        <text>alpha-ribazole + adenosylcob(III)inamide-GDP = adenosylcob(III)alamin + GMP + H(+)</text>
        <dbReference type="Rhea" id="RHEA:16049"/>
        <dbReference type="ChEBI" id="CHEBI:10329"/>
        <dbReference type="ChEBI" id="CHEBI:15378"/>
        <dbReference type="ChEBI" id="CHEBI:18408"/>
        <dbReference type="ChEBI" id="CHEBI:58115"/>
        <dbReference type="ChEBI" id="CHEBI:60487"/>
        <dbReference type="EC" id="2.7.8.26"/>
    </reaction>
</comment>
<comment type="function">
    <text evidence="14 19">Joins adenosylcobinamide-GDP and alpha-ribazole to generate adenosylcobalamin (Ado-cobalamin). Also synthesizes adenosylcobalamin 5'-phosphate from adenosylcobinamide-GDP and alpha-ribazole 5'-phosphate.</text>
</comment>
<dbReference type="GO" id="GO:0008818">
    <property type="term" value="F:cobalamin 5'-phosphate synthase activity"/>
    <property type="evidence" value="ECO:0007669"/>
    <property type="project" value="UniProtKB-UniRule"/>
</dbReference>
<evidence type="ECO:0000313" key="20">
    <source>
        <dbReference type="EMBL" id="NLR22905.1"/>
    </source>
</evidence>
<dbReference type="EMBL" id="WEIA01000011">
    <property type="protein sequence ID" value="NLR22905.1"/>
    <property type="molecule type" value="Genomic_DNA"/>
</dbReference>
<evidence type="ECO:0000256" key="5">
    <source>
        <dbReference type="ARBA" id="ARBA00013200"/>
    </source>
</evidence>
<dbReference type="RefSeq" id="WP_039493735.1">
    <property type="nucleotide sequence ID" value="NZ_CBCSDF010000012.1"/>
</dbReference>
<reference evidence="20" key="1">
    <citation type="submission" date="2019-10" db="EMBL/GenBank/DDBJ databases">
        <authorList>
            <person name="Paulsen S."/>
        </authorList>
    </citation>
    <scope>NUCLEOTIDE SEQUENCE</scope>
    <source>
        <strain evidence="20">LMG 19692</strain>
    </source>
</reference>
<feature type="transmembrane region" description="Helical" evidence="19">
    <location>
        <begin position="112"/>
        <end position="135"/>
    </location>
</feature>
<protein>
    <recommendedName>
        <fullName evidence="6 19">Adenosylcobinamide-GDP ribazoletransferase</fullName>
        <ecNumber evidence="5 19">2.7.8.26</ecNumber>
    </recommendedName>
    <alternativeName>
        <fullName evidence="16 19">Cobalamin synthase</fullName>
    </alternativeName>
    <alternativeName>
        <fullName evidence="15 19">Cobalamin-5'-phosphate synthase</fullName>
    </alternativeName>
</protein>
<dbReference type="UniPathway" id="UPA00148">
    <property type="reaction ID" value="UER00238"/>
</dbReference>
<keyword evidence="11 19" id="KW-0460">Magnesium</keyword>
<comment type="similarity">
    <text evidence="4 19">Belongs to the CobS family.</text>
</comment>